<evidence type="ECO:0000256" key="5">
    <source>
        <dbReference type="ARBA" id="ARBA00022692"/>
    </source>
</evidence>
<dbReference type="Gene3D" id="1.10.3470.10">
    <property type="entry name" value="ABC transporter involved in vitamin B12 uptake, BtuC"/>
    <property type="match status" value="1"/>
</dbReference>
<reference evidence="11" key="2">
    <citation type="submission" date="2010-01" db="EMBL/GenBank/DDBJ databases">
        <title>The complete genome of Conexibacter woesei DSM 14684.</title>
        <authorList>
            <consortium name="US DOE Joint Genome Institute (JGI-PGF)"/>
            <person name="Lucas S."/>
            <person name="Copeland A."/>
            <person name="Lapidus A."/>
            <person name="Glavina del Rio T."/>
            <person name="Dalin E."/>
            <person name="Tice H."/>
            <person name="Bruce D."/>
            <person name="Goodwin L."/>
            <person name="Pitluck S."/>
            <person name="Kyrpides N."/>
            <person name="Mavromatis K."/>
            <person name="Ivanova N."/>
            <person name="Mikhailova N."/>
            <person name="Chertkov O."/>
            <person name="Brettin T."/>
            <person name="Detter J.C."/>
            <person name="Han C."/>
            <person name="Larimer F."/>
            <person name="Land M."/>
            <person name="Hauser L."/>
            <person name="Markowitz V."/>
            <person name="Cheng J.-F."/>
            <person name="Hugenholtz P."/>
            <person name="Woyke T."/>
            <person name="Wu D."/>
            <person name="Pukall R."/>
            <person name="Steenblock K."/>
            <person name="Schneider S."/>
            <person name="Klenk H.-P."/>
            <person name="Eisen J.A."/>
        </authorList>
    </citation>
    <scope>NUCLEOTIDE SEQUENCE [LARGE SCALE GENOMIC DNA]</scope>
    <source>
        <strain evidence="11">DSM 14684 / CIP 108061 / JCM 11494 / NBRC 100937 / ID131577</strain>
    </source>
</reference>
<dbReference type="PANTHER" id="PTHR30477">
    <property type="entry name" value="ABC-TRANSPORTER METAL-BINDING PROTEIN"/>
    <property type="match status" value="1"/>
</dbReference>
<dbReference type="InterPro" id="IPR037294">
    <property type="entry name" value="ABC_BtuC-like"/>
</dbReference>
<evidence type="ECO:0000256" key="9">
    <source>
        <dbReference type="SAM" id="Phobius"/>
    </source>
</evidence>
<proteinExistence type="inferred from homology"/>
<evidence type="ECO:0000313" key="11">
    <source>
        <dbReference type="Proteomes" id="UP000008229"/>
    </source>
</evidence>
<dbReference type="CDD" id="cd06550">
    <property type="entry name" value="TM_ABC_iron-siderophores_like"/>
    <property type="match status" value="1"/>
</dbReference>
<keyword evidence="7 9" id="KW-0472">Membrane</keyword>
<comment type="similarity">
    <text evidence="2 8">Belongs to the ABC-3 integral membrane protein family.</text>
</comment>
<dbReference type="eggNOG" id="COG1108">
    <property type="taxonomic scope" value="Bacteria"/>
</dbReference>
<reference evidence="10 11" key="1">
    <citation type="journal article" date="2010" name="Stand. Genomic Sci.">
        <title>Complete genome sequence of Conexibacter woesei type strain (ID131577).</title>
        <authorList>
            <person name="Pukall R."/>
            <person name="Lapidus A."/>
            <person name="Glavina Del Rio T."/>
            <person name="Copeland A."/>
            <person name="Tice H."/>
            <person name="Cheng J.-F."/>
            <person name="Lucas S."/>
            <person name="Chen F."/>
            <person name="Nolan M."/>
            <person name="Bruce D."/>
            <person name="Goodwin L."/>
            <person name="Pitluck S."/>
            <person name="Mavromatis K."/>
            <person name="Ivanova N."/>
            <person name="Ovchinnikova G."/>
            <person name="Pati A."/>
            <person name="Chen A."/>
            <person name="Palaniappan K."/>
            <person name="Land M."/>
            <person name="Hauser L."/>
            <person name="Chang Y.-J."/>
            <person name="Jeffries C.D."/>
            <person name="Chain P."/>
            <person name="Meincke L."/>
            <person name="Sims D."/>
            <person name="Brettin T."/>
            <person name="Detter J.C."/>
            <person name="Rohde M."/>
            <person name="Goeker M."/>
            <person name="Bristow J."/>
            <person name="Eisen J.A."/>
            <person name="Markowitz V."/>
            <person name="Kyrpides N.C."/>
            <person name="Klenk H.-P."/>
            <person name="Hugenholtz P."/>
        </authorList>
    </citation>
    <scope>NUCLEOTIDE SEQUENCE [LARGE SCALE GENOMIC DNA]</scope>
    <source>
        <strain evidence="11">DSM 14684 / CIP 108061 / JCM 11494 / NBRC 100937 / ID131577</strain>
    </source>
</reference>
<dbReference type="SUPFAM" id="SSF81345">
    <property type="entry name" value="ABC transporter involved in vitamin B12 uptake, BtuC"/>
    <property type="match status" value="1"/>
</dbReference>
<dbReference type="Pfam" id="PF00950">
    <property type="entry name" value="ABC-3"/>
    <property type="match status" value="1"/>
</dbReference>
<dbReference type="GO" id="GO:0043190">
    <property type="term" value="C:ATP-binding cassette (ABC) transporter complex"/>
    <property type="evidence" value="ECO:0007669"/>
    <property type="project" value="InterPro"/>
</dbReference>
<evidence type="ECO:0000256" key="7">
    <source>
        <dbReference type="ARBA" id="ARBA00023136"/>
    </source>
</evidence>
<feature type="transmembrane region" description="Helical" evidence="9">
    <location>
        <begin position="145"/>
        <end position="163"/>
    </location>
</feature>
<feature type="transmembrane region" description="Helical" evidence="9">
    <location>
        <begin position="98"/>
        <end position="120"/>
    </location>
</feature>
<evidence type="ECO:0000256" key="8">
    <source>
        <dbReference type="RuleBase" id="RU003943"/>
    </source>
</evidence>
<evidence type="ECO:0000313" key="10">
    <source>
        <dbReference type="EMBL" id="ADB54157.1"/>
    </source>
</evidence>
<keyword evidence="5 8" id="KW-0812">Transmembrane</keyword>
<dbReference type="Proteomes" id="UP000008229">
    <property type="component" value="Chromosome"/>
</dbReference>
<dbReference type="STRING" id="469383.Cwoe_5756"/>
<dbReference type="HOGENOM" id="CLU_028808_0_2_11"/>
<dbReference type="EMBL" id="CP001854">
    <property type="protein sequence ID" value="ADB54157.1"/>
    <property type="molecule type" value="Genomic_DNA"/>
</dbReference>
<dbReference type="eggNOG" id="COG1414">
    <property type="taxonomic scope" value="Bacteria"/>
</dbReference>
<keyword evidence="4" id="KW-1003">Cell membrane</keyword>
<accession>D3F1X6</accession>
<sequence>MGWLIDLLPLNYSDAVVAVGAALLGITAGALGVFAVLRQRSLVGDALAHAALPGVCIAFLATGAKDATTLLVGAACAGLVGALLMVGIERTSRIRPDAAIGVVLSSFFSLGIVLLTYIAASDDANQAGLDKYLFGQAAGLLERDLNVMAILAVVSLAVVAVTFRALKTTLFDPAFAGAVGLPVRLLEVFMTMLLVVAVVIGLRTVGAILMVAMLVVPTVAARQLCDRLSILLPVAAGIGAAVGVTGALVAGSAEVPTGPVIVLVGVAVVIVAVLLAPGRGVLWRGRKLARDRRRTLIEGVLVDLETSIHAGPPPTPQELALASGRPRRAVQRALTALDRAGMLAHDGDRVHLSEAGASAAHAVLERRDLWSAWLEHGWQLALPDAREPDPSDLRGSLGDAYADELQRLAAAGAGGAAGGAR</sequence>
<feature type="transmembrane region" description="Helical" evidence="9">
    <location>
        <begin position="260"/>
        <end position="282"/>
    </location>
</feature>
<name>D3F1X6_CONWI</name>
<feature type="transmembrane region" description="Helical" evidence="9">
    <location>
        <begin position="42"/>
        <end position="61"/>
    </location>
</feature>
<feature type="transmembrane region" description="Helical" evidence="9">
    <location>
        <begin position="15"/>
        <end position="37"/>
    </location>
</feature>
<evidence type="ECO:0000256" key="1">
    <source>
        <dbReference type="ARBA" id="ARBA00004651"/>
    </source>
</evidence>
<feature type="transmembrane region" description="Helical" evidence="9">
    <location>
        <begin position="67"/>
        <end position="86"/>
    </location>
</feature>
<keyword evidence="11" id="KW-1185">Reference proteome</keyword>
<feature type="transmembrane region" description="Helical" evidence="9">
    <location>
        <begin position="192"/>
        <end position="216"/>
    </location>
</feature>
<gene>
    <name evidence="10" type="ordered locus">Cwoe_5756</name>
</gene>
<dbReference type="InterPro" id="IPR036388">
    <property type="entry name" value="WH-like_DNA-bd_sf"/>
</dbReference>
<dbReference type="GO" id="GO:0010043">
    <property type="term" value="P:response to zinc ion"/>
    <property type="evidence" value="ECO:0007669"/>
    <property type="project" value="TreeGrafter"/>
</dbReference>
<evidence type="ECO:0000256" key="4">
    <source>
        <dbReference type="ARBA" id="ARBA00022475"/>
    </source>
</evidence>
<dbReference type="InterPro" id="IPR001626">
    <property type="entry name" value="ABC_TroCD"/>
</dbReference>
<evidence type="ECO:0000256" key="6">
    <source>
        <dbReference type="ARBA" id="ARBA00022989"/>
    </source>
</evidence>
<comment type="subcellular location">
    <subcellularLocation>
        <location evidence="1 8">Cell membrane</location>
        <topology evidence="1 8">Multi-pass membrane protein</topology>
    </subcellularLocation>
</comment>
<feature type="transmembrane region" description="Helical" evidence="9">
    <location>
        <begin position="170"/>
        <end position="186"/>
    </location>
</feature>
<dbReference type="Gene3D" id="1.10.10.10">
    <property type="entry name" value="Winged helix-like DNA-binding domain superfamily/Winged helix DNA-binding domain"/>
    <property type="match status" value="1"/>
</dbReference>
<evidence type="ECO:0000256" key="3">
    <source>
        <dbReference type="ARBA" id="ARBA00022448"/>
    </source>
</evidence>
<dbReference type="KEGG" id="cwo:Cwoe_5756"/>
<dbReference type="PANTHER" id="PTHR30477:SF3">
    <property type="entry name" value="METAL TRANSPORT SYSTEM MEMBRANE PROTEIN CT_069-RELATED"/>
    <property type="match status" value="1"/>
</dbReference>
<dbReference type="AlphaFoldDB" id="D3F1X6"/>
<evidence type="ECO:0000256" key="2">
    <source>
        <dbReference type="ARBA" id="ARBA00008034"/>
    </source>
</evidence>
<dbReference type="RefSeq" id="WP_012937208.1">
    <property type="nucleotide sequence ID" value="NC_013739.1"/>
</dbReference>
<dbReference type="GO" id="GO:0055085">
    <property type="term" value="P:transmembrane transport"/>
    <property type="evidence" value="ECO:0007669"/>
    <property type="project" value="InterPro"/>
</dbReference>
<keyword evidence="3 8" id="KW-0813">Transport</keyword>
<organism evidence="10 11">
    <name type="scientific">Conexibacter woesei (strain DSM 14684 / CCUG 47730 / CIP 108061 / JCM 11494 / NBRC 100937 / ID131577)</name>
    <dbReference type="NCBI Taxonomy" id="469383"/>
    <lineage>
        <taxon>Bacteria</taxon>
        <taxon>Bacillati</taxon>
        <taxon>Actinomycetota</taxon>
        <taxon>Thermoleophilia</taxon>
        <taxon>Solirubrobacterales</taxon>
        <taxon>Conexibacteraceae</taxon>
        <taxon>Conexibacter</taxon>
    </lineage>
</organism>
<feature type="transmembrane region" description="Helical" evidence="9">
    <location>
        <begin position="228"/>
        <end position="248"/>
    </location>
</feature>
<protein>
    <submittedName>
        <fullName evidence="10">ABC-3 protein</fullName>
    </submittedName>
</protein>
<keyword evidence="6 9" id="KW-1133">Transmembrane helix</keyword>